<sequence length="219" mass="24344">MKQFTLNVDLKDPCDGERRVPALHLSVPVLGLSRVGLSPAVGGGHFSVTLQADNRCRYVSWRRKKLYLLFAKHRYLAKIFALVVRNDIADKLYSLNDKPSTVQVIAMTSGCPASVTRRPSLWKNTRSTFCLPSGSTDSARPLPNGERDSAPTRQSRTTDSGHRLPNRSKDSARTQPNWTGDRIPSQPNESKDSARHLQRVNKNSAQSQASRSKPSAEFC</sequence>
<dbReference type="AlphaFoldDB" id="A0AAW0MX09"/>
<dbReference type="GO" id="GO:0007519">
    <property type="term" value="P:skeletal muscle tissue development"/>
    <property type="evidence" value="ECO:0007669"/>
    <property type="project" value="TreeGrafter"/>
</dbReference>
<reference evidence="3" key="1">
    <citation type="submission" date="2024-04" db="EMBL/GenBank/DDBJ databases">
        <title>Salinicola lusitanus LLJ914,a marine bacterium isolated from the Okinawa Trough.</title>
        <authorList>
            <person name="Li J."/>
        </authorList>
    </citation>
    <scope>NUCLEOTIDE SEQUENCE [LARGE SCALE GENOMIC DNA]</scope>
</reference>
<comment type="caution">
    <text evidence="2">The sequence shown here is derived from an EMBL/GenBank/DDBJ whole genome shotgun (WGS) entry which is preliminary data.</text>
</comment>
<evidence type="ECO:0000256" key="1">
    <source>
        <dbReference type="SAM" id="MobiDB-lite"/>
    </source>
</evidence>
<proteinExistence type="predicted"/>
<dbReference type="GO" id="GO:0042383">
    <property type="term" value="C:sarcolemma"/>
    <property type="evidence" value="ECO:0007669"/>
    <property type="project" value="TreeGrafter"/>
</dbReference>
<dbReference type="GO" id="GO:0051146">
    <property type="term" value="P:striated muscle cell differentiation"/>
    <property type="evidence" value="ECO:0007669"/>
    <property type="project" value="TreeGrafter"/>
</dbReference>
<dbReference type="EMBL" id="JBBPFD010000019">
    <property type="protein sequence ID" value="KAK7886621.1"/>
    <property type="molecule type" value="Genomic_DNA"/>
</dbReference>
<feature type="compositionally biased region" description="Polar residues" evidence="1">
    <location>
        <begin position="200"/>
        <end position="213"/>
    </location>
</feature>
<protein>
    <submittedName>
        <fullName evidence="2">Uncharacterized protein</fullName>
    </submittedName>
</protein>
<dbReference type="InterPro" id="IPR006916">
    <property type="entry name" value="POPDC1-3"/>
</dbReference>
<gene>
    <name evidence="2" type="ORF">WMY93_026242</name>
</gene>
<evidence type="ECO:0000313" key="3">
    <source>
        <dbReference type="Proteomes" id="UP001460270"/>
    </source>
</evidence>
<name>A0AAW0MX09_9GOBI</name>
<dbReference type="PANTHER" id="PTHR12101:SF18">
    <property type="entry name" value="POPEYE DOMAIN-CONTAINING PROTEIN 3"/>
    <property type="match status" value="1"/>
</dbReference>
<dbReference type="GO" id="GO:0007507">
    <property type="term" value="P:heart development"/>
    <property type="evidence" value="ECO:0007669"/>
    <property type="project" value="TreeGrafter"/>
</dbReference>
<feature type="compositionally biased region" description="Basic and acidic residues" evidence="1">
    <location>
        <begin position="159"/>
        <end position="172"/>
    </location>
</feature>
<evidence type="ECO:0000313" key="2">
    <source>
        <dbReference type="EMBL" id="KAK7886621.1"/>
    </source>
</evidence>
<dbReference type="PANTHER" id="PTHR12101">
    <property type="entry name" value="POPEYE DOMAIN CONTAINING PROTEIN"/>
    <property type="match status" value="1"/>
</dbReference>
<dbReference type="Proteomes" id="UP001460270">
    <property type="component" value="Unassembled WGS sequence"/>
</dbReference>
<dbReference type="GO" id="GO:0030552">
    <property type="term" value="F:cAMP binding"/>
    <property type="evidence" value="ECO:0007669"/>
    <property type="project" value="TreeGrafter"/>
</dbReference>
<dbReference type="GO" id="GO:0042391">
    <property type="term" value="P:regulation of membrane potential"/>
    <property type="evidence" value="ECO:0007669"/>
    <property type="project" value="TreeGrafter"/>
</dbReference>
<organism evidence="2 3">
    <name type="scientific">Mugilogobius chulae</name>
    <name type="common">yellowstripe goby</name>
    <dbReference type="NCBI Taxonomy" id="88201"/>
    <lineage>
        <taxon>Eukaryota</taxon>
        <taxon>Metazoa</taxon>
        <taxon>Chordata</taxon>
        <taxon>Craniata</taxon>
        <taxon>Vertebrata</taxon>
        <taxon>Euteleostomi</taxon>
        <taxon>Actinopterygii</taxon>
        <taxon>Neopterygii</taxon>
        <taxon>Teleostei</taxon>
        <taxon>Neoteleostei</taxon>
        <taxon>Acanthomorphata</taxon>
        <taxon>Gobiaria</taxon>
        <taxon>Gobiiformes</taxon>
        <taxon>Gobioidei</taxon>
        <taxon>Gobiidae</taxon>
        <taxon>Gobionellinae</taxon>
        <taxon>Mugilogobius</taxon>
    </lineage>
</organism>
<feature type="region of interest" description="Disordered" evidence="1">
    <location>
        <begin position="132"/>
        <end position="219"/>
    </location>
</feature>
<keyword evidence="3" id="KW-1185">Reference proteome</keyword>
<accession>A0AAW0MX09</accession>